<keyword evidence="14 22" id="KW-1133">Transmembrane helix</keyword>
<keyword evidence="9" id="KW-0732">Signal</keyword>
<keyword evidence="16 21" id="KW-0675">Receptor</keyword>
<comment type="similarity">
    <text evidence="4 21">Belongs to the Toll-like receptor family.</text>
</comment>
<evidence type="ECO:0000256" key="21">
    <source>
        <dbReference type="PIRNR" id="PIRNR037595"/>
    </source>
</evidence>
<dbReference type="GO" id="GO:0005886">
    <property type="term" value="C:plasma membrane"/>
    <property type="evidence" value="ECO:0007669"/>
    <property type="project" value="UniProtKB-SubCell"/>
</dbReference>
<dbReference type="PANTHER" id="PTHR24365:SF521">
    <property type="entry name" value="TOLL-LIKE RECEPTOR 4"/>
    <property type="match status" value="1"/>
</dbReference>
<dbReference type="Gene3D" id="3.80.10.10">
    <property type="entry name" value="Ribonuclease Inhibitor"/>
    <property type="match status" value="1"/>
</dbReference>
<evidence type="ECO:0000256" key="1">
    <source>
        <dbReference type="ARBA" id="ARBA00004251"/>
    </source>
</evidence>
<keyword evidence="10" id="KW-0677">Repeat</keyword>
<keyword evidence="19" id="KW-0966">Cell projection</keyword>
<keyword evidence="17" id="KW-0325">Glycoprotein</keyword>
<evidence type="ECO:0000256" key="14">
    <source>
        <dbReference type="ARBA" id="ARBA00022989"/>
    </source>
</evidence>
<dbReference type="Proteomes" id="UP001591681">
    <property type="component" value="Unassembled WGS sequence"/>
</dbReference>
<dbReference type="Gene3D" id="3.40.50.10140">
    <property type="entry name" value="Toll/interleukin-1 receptor homology (TIR) domain"/>
    <property type="match status" value="1"/>
</dbReference>
<evidence type="ECO:0000256" key="5">
    <source>
        <dbReference type="ARBA" id="ARBA00022475"/>
    </source>
</evidence>
<evidence type="ECO:0000256" key="12">
    <source>
        <dbReference type="ARBA" id="ARBA00022843"/>
    </source>
</evidence>
<keyword evidence="13 21" id="KW-0391">Immunity</keyword>
<comment type="subcellular location">
    <subcellularLocation>
        <location evidence="1">Cell membrane</location>
        <topology evidence="1">Single-pass type I membrane protein</topology>
    </subcellularLocation>
    <subcellularLocation>
        <location evidence="3">Cell projection</location>
        <location evidence="3">Ruffle</location>
    </subcellularLocation>
    <subcellularLocation>
        <location evidence="2">Early endosome</location>
    </subcellularLocation>
</comment>
<dbReference type="SUPFAM" id="SSF52200">
    <property type="entry name" value="Toll/Interleukin receptor TIR domain"/>
    <property type="match status" value="1"/>
</dbReference>
<evidence type="ECO:0000256" key="6">
    <source>
        <dbReference type="ARBA" id="ARBA00022588"/>
    </source>
</evidence>
<evidence type="ECO:0000313" key="25">
    <source>
        <dbReference type="Proteomes" id="UP001591681"/>
    </source>
</evidence>
<accession>A0ABD1J8M0</accession>
<dbReference type="Pfam" id="PF01582">
    <property type="entry name" value="TIR"/>
    <property type="match status" value="1"/>
</dbReference>
<comment type="caution">
    <text evidence="24">The sequence shown here is derived from an EMBL/GenBank/DDBJ whole genome shotgun (WGS) entry which is preliminary data.</text>
</comment>
<evidence type="ECO:0000256" key="9">
    <source>
        <dbReference type="ARBA" id="ARBA00022729"/>
    </source>
</evidence>
<evidence type="ECO:0000256" key="7">
    <source>
        <dbReference type="ARBA" id="ARBA00022614"/>
    </source>
</evidence>
<dbReference type="PIRSF" id="PIRSF037595">
    <property type="entry name" value="Toll-like_receptor"/>
    <property type="match status" value="1"/>
</dbReference>
<evidence type="ECO:0000256" key="16">
    <source>
        <dbReference type="ARBA" id="ARBA00023170"/>
    </source>
</evidence>
<keyword evidence="5" id="KW-1003">Cell membrane</keyword>
<keyword evidence="7" id="KW-0433">Leucine-rich repeat</keyword>
<reference evidence="24 25" key="1">
    <citation type="submission" date="2024-09" db="EMBL/GenBank/DDBJ databases">
        <title>A chromosome-level genome assembly of Gray's grenadier anchovy, Coilia grayii.</title>
        <authorList>
            <person name="Fu Z."/>
        </authorList>
    </citation>
    <scope>NUCLEOTIDE SEQUENCE [LARGE SCALE GENOMIC DNA]</scope>
    <source>
        <strain evidence="24">G4</strain>
        <tissue evidence="24">Muscle</tissue>
    </source>
</reference>
<keyword evidence="11" id="KW-0967">Endosome</keyword>
<keyword evidence="15 22" id="KW-0472">Membrane</keyword>
<evidence type="ECO:0000256" key="20">
    <source>
        <dbReference type="ARBA" id="ARBA00040109"/>
    </source>
</evidence>
<organism evidence="24 25">
    <name type="scientific">Coilia grayii</name>
    <name type="common">Gray's grenadier anchovy</name>
    <dbReference type="NCBI Taxonomy" id="363190"/>
    <lineage>
        <taxon>Eukaryota</taxon>
        <taxon>Metazoa</taxon>
        <taxon>Chordata</taxon>
        <taxon>Craniata</taxon>
        <taxon>Vertebrata</taxon>
        <taxon>Euteleostomi</taxon>
        <taxon>Actinopterygii</taxon>
        <taxon>Neopterygii</taxon>
        <taxon>Teleostei</taxon>
        <taxon>Clupei</taxon>
        <taxon>Clupeiformes</taxon>
        <taxon>Clupeoidei</taxon>
        <taxon>Engraulidae</taxon>
        <taxon>Coilinae</taxon>
        <taxon>Coilia</taxon>
    </lineage>
</organism>
<dbReference type="GO" id="GO:0005769">
    <property type="term" value="C:early endosome"/>
    <property type="evidence" value="ECO:0007669"/>
    <property type="project" value="UniProtKB-SubCell"/>
</dbReference>
<dbReference type="InterPro" id="IPR000157">
    <property type="entry name" value="TIR_dom"/>
</dbReference>
<feature type="domain" description="TIR" evidence="23">
    <location>
        <begin position="619"/>
        <end position="762"/>
    </location>
</feature>
<evidence type="ECO:0000256" key="17">
    <source>
        <dbReference type="ARBA" id="ARBA00023180"/>
    </source>
</evidence>
<dbReference type="FunFam" id="3.40.50.10140:FF:000006">
    <property type="entry name" value="Toll-like receptor 4"/>
    <property type="match status" value="1"/>
</dbReference>
<name>A0ABD1J8M0_9TELE</name>
<dbReference type="InterPro" id="IPR032675">
    <property type="entry name" value="LRR_dom_sf"/>
</dbReference>
<dbReference type="GO" id="GO:0006954">
    <property type="term" value="P:inflammatory response"/>
    <property type="evidence" value="ECO:0007669"/>
    <property type="project" value="UniProtKB-UniRule"/>
</dbReference>
<evidence type="ECO:0000256" key="8">
    <source>
        <dbReference type="ARBA" id="ARBA00022692"/>
    </source>
</evidence>
<feature type="transmembrane region" description="Helical" evidence="22">
    <location>
        <begin position="573"/>
        <end position="594"/>
    </location>
</feature>
<evidence type="ECO:0000256" key="11">
    <source>
        <dbReference type="ARBA" id="ARBA00022753"/>
    </source>
</evidence>
<evidence type="ECO:0000256" key="10">
    <source>
        <dbReference type="ARBA" id="ARBA00022737"/>
    </source>
</evidence>
<evidence type="ECO:0000256" key="2">
    <source>
        <dbReference type="ARBA" id="ARBA00004412"/>
    </source>
</evidence>
<sequence length="766" mass="87728">MLDFSFNYLTTLQKNIFPGLPSLQHLDLTRCHIQHIGSDAFFNVRNLSVLILTGNPVKYSAKSSFNILQQMCKLVLVDTGLLSLDSLNLQNLTSLQELQLGTNRIFSIALPNYATGFKNLTLLDLHTNNISVIKADHMSVLRKIGGNITLILSKNPISFIEREAFKGIHLDGLDLRDAFSSSATVRDVTGNLSGLNVNRLTFGSFEDSRRIQIYDASLDNFCFIDFQEIYFYQSKRSYLPSHALGCLTNCSKISLRRVGFNTEETFLFQNLKEIIVIQAQMSYLPGLKLSHQPNLKSLVINDNHSSSEFKILEHLPNLEYIDLSGNNLMMSCCEDELIDIPKLWYLNLSVNAKVKIRTWGFLNLTSLQILDIHDTNVKVENQHSFLQNLRYLIYLDLSYSQITFKTHLFFQGLISLKQLKIAGNTFRKDIFSEIFSNLSTLEMLDISNCAIEDIPWPSFHNLHNLKHLTLSRNRLMSVNFLTCPSLSKLVSFHADGNNIASISPTVLQNLPMDLQILDLSFNPIECSCSHLEFISWIINHQSVLKNPHQMSCKAPTKNSRVIDFDFTHCIQRVIITVPIVIVLVVMLLLLPALVYKFQFQLRYCCTLLRGYRTPRQQEYSYDAFVIYSNKDEAWVLDELVENLEKGVPPIQLCLHERDFEAGKSITSNIVDEGLTGSRKIIVVVSQHFIDSSWCRFEFELAQSWLVLGKSARIIIIILEDVEDRKIKTVFGLHKYLKKNTYLKWKGNALSNIRFWTRLRKAIIANK</sequence>
<dbReference type="Pfam" id="PF13855">
    <property type="entry name" value="LRR_8"/>
    <property type="match status" value="2"/>
</dbReference>
<dbReference type="InterPro" id="IPR017241">
    <property type="entry name" value="Toll-like_receptor"/>
</dbReference>
<evidence type="ECO:0000256" key="19">
    <source>
        <dbReference type="ARBA" id="ARBA00023273"/>
    </source>
</evidence>
<evidence type="ECO:0000256" key="22">
    <source>
        <dbReference type="SAM" id="Phobius"/>
    </source>
</evidence>
<evidence type="ECO:0000256" key="15">
    <source>
        <dbReference type="ARBA" id="ARBA00023136"/>
    </source>
</evidence>
<proteinExistence type="inferred from homology"/>
<dbReference type="SMART" id="SM00369">
    <property type="entry name" value="LRR_TYP"/>
    <property type="match status" value="7"/>
</dbReference>
<keyword evidence="8 22" id="KW-0812">Transmembrane</keyword>
<evidence type="ECO:0000259" key="23">
    <source>
        <dbReference type="PROSITE" id="PS50104"/>
    </source>
</evidence>
<protein>
    <recommendedName>
        <fullName evidence="20">Toll-like receptor 4</fullName>
    </recommendedName>
</protein>
<dbReference type="InterPro" id="IPR003591">
    <property type="entry name" value="Leu-rich_rpt_typical-subtyp"/>
</dbReference>
<evidence type="ECO:0000313" key="24">
    <source>
        <dbReference type="EMBL" id="KAL2083531.1"/>
    </source>
</evidence>
<gene>
    <name evidence="24" type="ORF">ACEWY4_021304</name>
</gene>
<dbReference type="InterPro" id="IPR035897">
    <property type="entry name" value="Toll_tir_struct_dom_sf"/>
</dbReference>
<dbReference type="AlphaFoldDB" id="A0ABD1J8M0"/>
<keyword evidence="12" id="KW-0832">Ubl conjugation</keyword>
<keyword evidence="18 21" id="KW-0395">Inflammatory response</keyword>
<evidence type="ECO:0000256" key="18">
    <source>
        <dbReference type="ARBA" id="ARBA00023198"/>
    </source>
</evidence>
<dbReference type="PANTHER" id="PTHR24365">
    <property type="entry name" value="TOLL-LIKE RECEPTOR"/>
    <property type="match status" value="1"/>
</dbReference>
<keyword evidence="6 21" id="KW-0399">Innate immunity</keyword>
<evidence type="ECO:0000256" key="4">
    <source>
        <dbReference type="ARBA" id="ARBA00009634"/>
    </source>
</evidence>
<dbReference type="SUPFAM" id="SSF52058">
    <property type="entry name" value="L domain-like"/>
    <property type="match status" value="2"/>
</dbReference>
<dbReference type="PROSITE" id="PS50104">
    <property type="entry name" value="TIR"/>
    <property type="match status" value="1"/>
</dbReference>
<dbReference type="SMART" id="SM00255">
    <property type="entry name" value="TIR"/>
    <property type="match status" value="1"/>
</dbReference>
<dbReference type="GO" id="GO:0001726">
    <property type="term" value="C:ruffle"/>
    <property type="evidence" value="ECO:0007669"/>
    <property type="project" value="UniProtKB-SubCell"/>
</dbReference>
<dbReference type="InterPro" id="IPR001611">
    <property type="entry name" value="Leu-rich_rpt"/>
</dbReference>
<dbReference type="GO" id="GO:0045087">
    <property type="term" value="P:innate immune response"/>
    <property type="evidence" value="ECO:0007669"/>
    <property type="project" value="UniProtKB-UniRule"/>
</dbReference>
<evidence type="ECO:0000256" key="13">
    <source>
        <dbReference type="ARBA" id="ARBA00022859"/>
    </source>
</evidence>
<dbReference type="EMBL" id="JBHFQA010000018">
    <property type="protein sequence ID" value="KAL2083531.1"/>
    <property type="molecule type" value="Genomic_DNA"/>
</dbReference>
<evidence type="ECO:0000256" key="3">
    <source>
        <dbReference type="ARBA" id="ARBA00004466"/>
    </source>
</evidence>
<keyword evidence="25" id="KW-1185">Reference proteome</keyword>